<gene>
    <name evidence="20" type="primary">LOC118417185</name>
</gene>
<feature type="region of interest" description="Disordered" evidence="17">
    <location>
        <begin position="241"/>
        <end position="320"/>
    </location>
</feature>
<feature type="compositionally biased region" description="Basic and acidic residues" evidence="17">
    <location>
        <begin position="719"/>
        <end position="729"/>
    </location>
</feature>
<evidence type="ECO:0000256" key="16">
    <source>
        <dbReference type="PROSITE-ProRule" id="PRU00192"/>
    </source>
</evidence>
<dbReference type="CDD" id="cd11549">
    <property type="entry name" value="Serine_rich_CAS"/>
    <property type="match status" value="1"/>
</dbReference>
<dbReference type="GO" id="GO:0030424">
    <property type="term" value="C:axon"/>
    <property type="evidence" value="ECO:0007669"/>
    <property type="project" value="UniProtKB-SubCell"/>
</dbReference>
<dbReference type="PROSITE" id="PS50002">
    <property type="entry name" value="SH3"/>
    <property type="match status" value="1"/>
</dbReference>
<evidence type="ECO:0000259" key="18">
    <source>
        <dbReference type="PROSITE" id="PS50002"/>
    </source>
</evidence>
<keyword evidence="6" id="KW-0963">Cytoplasm</keyword>
<evidence type="ECO:0000256" key="13">
    <source>
        <dbReference type="ARBA" id="ARBA00072413"/>
    </source>
</evidence>
<evidence type="ECO:0000256" key="10">
    <source>
        <dbReference type="ARBA" id="ARBA00022990"/>
    </source>
</evidence>
<dbReference type="OMA" id="MTPHRPA"/>
<evidence type="ECO:0000256" key="8">
    <source>
        <dbReference type="ARBA" id="ARBA00022889"/>
    </source>
</evidence>
<reference evidence="19" key="1">
    <citation type="journal article" date="2020" name="Nat. Ecol. Evol.">
        <title>Deeply conserved synteny resolves early events in vertebrate evolution.</title>
        <authorList>
            <person name="Simakov O."/>
            <person name="Marletaz F."/>
            <person name="Yue J.X."/>
            <person name="O'Connell B."/>
            <person name="Jenkins J."/>
            <person name="Brandt A."/>
            <person name="Calef R."/>
            <person name="Tung C.H."/>
            <person name="Huang T.K."/>
            <person name="Schmutz J."/>
            <person name="Satoh N."/>
            <person name="Yu J.K."/>
            <person name="Putnam N.H."/>
            <person name="Green R.E."/>
            <person name="Rokhsar D.S."/>
        </authorList>
    </citation>
    <scope>NUCLEOTIDE SEQUENCE [LARGE SCALE GENOMIC DNA]</scope>
    <source>
        <strain evidence="19">S238N-H82</strain>
    </source>
</reference>
<feature type="region of interest" description="Disordered" evidence="17">
    <location>
        <begin position="75"/>
        <end position="94"/>
    </location>
</feature>
<dbReference type="Proteomes" id="UP000001554">
    <property type="component" value="Chromosome 6"/>
</dbReference>
<feature type="region of interest" description="Disordered" evidence="17">
    <location>
        <begin position="362"/>
        <end position="408"/>
    </location>
</feature>
<dbReference type="GO" id="GO:0007155">
    <property type="term" value="P:cell adhesion"/>
    <property type="evidence" value="ECO:0007669"/>
    <property type="project" value="UniProtKB-KW"/>
</dbReference>
<dbReference type="FunFam" id="1.20.120.230:FF:000001">
    <property type="entry name" value="Breast cancer anti-estrogen resistance 1"/>
    <property type="match status" value="1"/>
</dbReference>
<evidence type="ECO:0000256" key="9">
    <source>
        <dbReference type="ARBA" id="ARBA00022949"/>
    </source>
</evidence>
<keyword evidence="11" id="KW-0729">SH3-binding</keyword>
<comment type="subcellular location">
    <subcellularLocation>
        <location evidence="1">Cell junction</location>
        <location evidence="1">Focal adhesion</location>
    </subcellularLocation>
    <subcellularLocation>
        <location evidence="2">Cell projection</location>
        <location evidence="2">Axon</location>
    </subcellularLocation>
    <subcellularLocation>
        <location evidence="3">Cytoplasm</location>
    </subcellularLocation>
</comment>
<dbReference type="RefSeq" id="XP_035678521.1">
    <property type="nucleotide sequence ID" value="XM_035822628.1"/>
</dbReference>
<evidence type="ECO:0000256" key="4">
    <source>
        <dbReference type="ARBA" id="ARBA00007848"/>
    </source>
</evidence>
<dbReference type="CDD" id="cd11564">
    <property type="entry name" value="FAT-like_CAS_C"/>
    <property type="match status" value="1"/>
</dbReference>
<accession>A0A9J7L9L4</accession>
<sequence>MCFVNGETIMPERNVLAKALYDNIPETPDELGFRKGDIVTVLEQNTQGLEGWWLCSLHGRQGIAPGNRMKLLAGMYDKPFSPTPQGGQPQQQPLYQTPAKAAGYQVPPSHQYQSPPSHQPLYKVPSSGGSYSTPSPFTPYSTPSPHSVYNVPTSHGGFASTYQVPPSSSGYQVPPALTTSPGYGYPAQQTSPGYQVLPAAVREQNYQVPPSLQRQRNSATNISTNKVVTPRRVGQVYHYESPTKLEQETYDTPPQRSQQAALHNRQHSGGPQEFYDTLPKREQRPDIYDSPSKMSSKPPSETYNSPRSNRSSMEILDTYDMPKSNRSSMEILDVYDIPKSDKLAFEPTEVYDVPKSTLGGSELGMTYDTPPRLKRTQRLPSDLEYDVPDSPKKKSMDPEEVYDKPPPPKEAYPQDVYDIPMNNAPAEIYDVPSKDAGVKVMAVPPQKAGHTEDDYDDYVYDVPPQVSRDQPNGTTTFTSSRRSLDEVDSGFNRLSVSTTSSTSSESLTMIPPGKELNLDLHAAMDLLGKLQSEVDYAVSRLLSFVNKDWRKKESMEKNGAEVKTNCLKVKMALGEFIEFAHGAIANSMKAADRSLHKKLSRHLMPLQDTHDALVKTSKALEANDWSMDCMVKNQITTVPDDLDQFVSASRGVPEDVKQLASFIHGNSLLLFKRAKTVAEMAKQQGSPPLSPDADKPALKPKPVWLKRGDSADGETSSKPTRESSKKEVQSRPLPAPPPQEKSSDNDSCIADTEEEENLYENDSKDWMEDYDYVHLQEKEAFERQQRKLLEHQRVEKENMEKDQVHQFEKLEQEVSRPVESHMNNWTPPANLGPTRLCRTDKELLVFYSQQMNSHVTTLLNAIDAFFTCVERSESPKIFVAHSKFVILAAHKLVFVGDTLFRSVEHNDIRNKIMHCSNLLCDTLKMVVGATKTAALQYPSVAALQDMVDRVTEISHASQQLNITVGQAATL</sequence>
<evidence type="ECO:0000256" key="3">
    <source>
        <dbReference type="ARBA" id="ARBA00004496"/>
    </source>
</evidence>
<feature type="region of interest" description="Disordered" evidence="17">
    <location>
        <begin position="102"/>
        <end position="143"/>
    </location>
</feature>
<dbReference type="InterPro" id="IPR014928">
    <property type="entry name" value="Serine_rich_dom"/>
</dbReference>
<dbReference type="InterPro" id="IPR035746">
    <property type="entry name" value="NEDD9_SH3"/>
</dbReference>
<reference evidence="20" key="2">
    <citation type="submission" date="2025-08" db="UniProtKB">
        <authorList>
            <consortium name="RefSeq"/>
        </authorList>
    </citation>
    <scope>IDENTIFICATION</scope>
    <source>
        <strain evidence="20">S238N-H82</strain>
        <tissue evidence="20">Testes</tissue>
    </source>
</reference>
<dbReference type="GO" id="GO:0016477">
    <property type="term" value="P:cell migration"/>
    <property type="evidence" value="ECO:0000318"/>
    <property type="project" value="GO_Central"/>
</dbReference>
<organism evidence="19 20">
    <name type="scientific">Branchiostoma floridae</name>
    <name type="common">Florida lancelet</name>
    <name type="synonym">Amphioxus</name>
    <dbReference type="NCBI Taxonomy" id="7739"/>
    <lineage>
        <taxon>Eukaryota</taxon>
        <taxon>Metazoa</taxon>
        <taxon>Chordata</taxon>
        <taxon>Cephalochordata</taxon>
        <taxon>Leptocardii</taxon>
        <taxon>Amphioxiformes</taxon>
        <taxon>Branchiostomatidae</taxon>
        <taxon>Branchiostoma</taxon>
    </lineage>
</organism>
<evidence type="ECO:0000313" key="19">
    <source>
        <dbReference type="Proteomes" id="UP000001554"/>
    </source>
</evidence>
<evidence type="ECO:0000256" key="6">
    <source>
        <dbReference type="ARBA" id="ARBA00022490"/>
    </source>
</evidence>
<dbReference type="Gene3D" id="1.20.120.830">
    <property type="entry name" value="Serine-rich domain"/>
    <property type="match status" value="1"/>
</dbReference>
<keyword evidence="8" id="KW-0130">Cell adhesion</keyword>
<protein>
    <recommendedName>
        <fullName evidence="13">Breast cancer anti-estrogen resistance protein 1</fullName>
    </recommendedName>
    <alternativeName>
        <fullName evidence="14">CRK-associated substrate</fullName>
    </alternativeName>
    <alternativeName>
        <fullName evidence="15">p130cas</fullName>
    </alternativeName>
</protein>
<dbReference type="Gene3D" id="2.30.30.40">
    <property type="entry name" value="SH3 Domains"/>
    <property type="match status" value="1"/>
</dbReference>
<evidence type="ECO:0000256" key="2">
    <source>
        <dbReference type="ARBA" id="ARBA00004489"/>
    </source>
</evidence>
<dbReference type="InterPro" id="IPR021901">
    <property type="entry name" value="CAS_C"/>
</dbReference>
<feature type="domain" description="SH3" evidence="18">
    <location>
        <begin position="12"/>
        <end position="74"/>
    </location>
</feature>
<proteinExistence type="inferred from homology"/>
<dbReference type="Pfam" id="PF08824">
    <property type="entry name" value="Serine_rich"/>
    <property type="match status" value="1"/>
</dbReference>
<name>A0A9J7L9L4_BRAFL</name>
<keyword evidence="9" id="KW-0965">Cell junction</keyword>
<keyword evidence="12" id="KW-0966">Cell projection</keyword>
<dbReference type="PANTHER" id="PTHR10654">
    <property type="entry name" value="CAS SCAFFOLDING PROTEIN"/>
    <property type="match status" value="1"/>
</dbReference>
<dbReference type="Pfam" id="PF00018">
    <property type="entry name" value="SH3_1"/>
    <property type="match status" value="1"/>
</dbReference>
<dbReference type="Gene3D" id="1.20.120.230">
    <property type="entry name" value="Alpha-catenin/vinculin-like"/>
    <property type="match status" value="1"/>
</dbReference>
<evidence type="ECO:0000256" key="14">
    <source>
        <dbReference type="ARBA" id="ARBA00079691"/>
    </source>
</evidence>
<dbReference type="SUPFAM" id="SSF50044">
    <property type="entry name" value="SH3-domain"/>
    <property type="match status" value="1"/>
</dbReference>
<dbReference type="CDD" id="cd12002">
    <property type="entry name" value="SH3_NEDD9"/>
    <property type="match status" value="1"/>
</dbReference>
<feature type="compositionally biased region" description="Basic and acidic residues" evidence="17">
    <location>
        <begin position="389"/>
        <end position="407"/>
    </location>
</feature>
<feature type="compositionally biased region" description="Low complexity" evidence="17">
    <location>
        <begin position="83"/>
        <end position="94"/>
    </location>
</feature>
<evidence type="ECO:0000256" key="5">
    <source>
        <dbReference type="ARBA" id="ARBA00022443"/>
    </source>
</evidence>
<evidence type="ECO:0000256" key="1">
    <source>
        <dbReference type="ARBA" id="ARBA00004246"/>
    </source>
</evidence>
<keyword evidence="5 16" id="KW-0728">SH3 domain</keyword>
<feature type="compositionally biased region" description="Polar residues" evidence="17">
    <location>
        <begin position="250"/>
        <end position="261"/>
    </location>
</feature>
<evidence type="ECO:0000256" key="17">
    <source>
        <dbReference type="SAM" id="MobiDB-lite"/>
    </source>
</evidence>
<feature type="compositionally biased region" description="Low complexity" evidence="17">
    <location>
        <begin position="290"/>
        <end position="300"/>
    </location>
</feature>
<evidence type="ECO:0000256" key="12">
    <source>
        <dbReference type="ARBA" id="ARBA00023273"/>
    </source>
</evidence>
<dbReference type="FunFam" id="2.30.30.40:FF:000009">
    <property type="entry name" value="Breast cancer anti-estrogen resistance 1"/>
    <property type="match status" value="1"/>
</dbReference>
<dbReference type="InterPro" id="IPR036028">
    <property type="entry name" value="SH3-like_dom_sf"/>
</dbReference>
<dbReference type="InterPro" id="IPR037362">
    <property type="entry name" value="CAS_fam"/>
</dbReference>
<evidence type="ECO:0000256" key="15">
    <source>
        <dbReference type="ARBA" id="ARBA00081467"/>
    </source>
</evidence>
<dbReference type="KEGG" id="bfo:118417185"/>
<feature type="compositionally biased region" description="Basic and acidic residues" evidence="17">
    <location>
        <begin position="278"/>
        <end position="287"/>
    </location>
</feature>
<dbReference type="FunFam" id="1.20.120.830:FF:000001">
    <property type="entry name" value="BCAR1 scaffold protein, Cas family member"/>
    <property type="match status" value="1"/>
</dbReference>
<feature type="region of interest" description="Disordered" evidence="17">
    <location>
        <begin position="681"/>
        <end position="747"/>
    </location>
</feature>
<dbReference type="OrthoDB" id="5983572at2759"/>
<dbReference type="GeneID" id="118417185"/>
<evidence type="ECO:0000256" key="7">
    <source>
        <dbReference type="ARBA" id="ARBA00022553"/>
    </source>
</evidence>
<dbReference type="InterPro" id="IPR001452">
    <property type="entry name" value="SH3_domain"/>
</dbReference>
<dbReference type="SMART" id="SM00326">
    <property type="entry name" value="SH3"/>
    <property type="match status" value="1"/>
</dbReference>
<dbReference type="GO" id="GO:0005925">
    <property type="term" value="C:focal adhesion"/>
    <property type="evidence" value="ECO:0007669"/>
    <property type="project" value="UniProtKB-SubCell"/>
</dbReference>
<keyword evidence="7" id="KW-0597">Phosphoprotein</keyword>
<comment type="similarity">
    <text evidence="4">Belongs to the CAS family.</text>
</comment>
<dbReference type="GO" id="GO:0005737">
    <property type="term" value="C:cytoplasm"/>
    <property type="evidence" value="ECO:0000318"/>
    <property type="project" value="GO_Central"/>
</dbReference>
<dbReference type="GO" id="GO:0017124">
    <property type="term" value="F:SH3 domain binding"/>
    <property type="evidence" value="ECO:0007669"/>
    <property type="project" value="UniProtKB-KW"/>
</dbReference>
<dbReference type="GO" id="GO:0007169">
    <property type="term" value="P:cell surface receptor protein tyrosine kinase signaling pathway"/>
    <property type="evidence" value="ECO:0000318"/>
    <property type="project" value="GO_Central"/>
</dbReference>
<dbReference type="InterPro" id="IPR038319">
    <property type="entry name" value="Serine_rich_sf"/>
</dbReference>
<dbReference type="Pfam" id="PF12026">
    <property type="entry name" value="CAS_C"/>
    <property type="match status" value="1"/>
</dbReference>
<keyword evidence="19" id="KW-1185">Reference proteome</keyword>
<dbReference type="PANTHER" id="PTHR10654:SF18">
    <property type="entry name" value="IP17195P"/>
    <property type="match status" value="1"/>
</dbReference>
<feature type="compositionally biased region" description="Polar residues" evidence="17">
    <location>
        <begin position="301"/>
        <end position="312"/>
    </location>
</feature>
<evidence type="ECO:0000313" key="20">
    <source>
        <dbReference type="RefSeq" id="XP_035678521.1"/>
    </source>
</evidence>
<dbReference type="AlphaFoldDB" id="A0A9J7L9L4"/>
<evidence type="ECO:0000256" key="11">
    <source>
        <dbReference type="ARBA" id="ARBA00023036"/>
    </source>
</evidence>
<keyword evidence="10" id="KW-0007">Acetylation</keyword>